<comment type="caution">
    <text evidence="3">The sequence shown here is derived from an EMBL/GenBank/DDBJ whole genome shotgun (WGS) entry which is preliminary data.</text>
</comment>
<dbReference type="GO" id="GO:0031956">
    <property type="term" value="F:medium-chain fatty acid-CoA ligase activity"/>
    <property type="evidence" value="ECO:0007669"/>
    <property type="project" value="TreeGrafter"/>
</dbReference>
<reference evidence="3 4" key="1">
    <citation type="submission" date="2018-03" db="EMBL/GenBank/DDBJ databases">
        <title>Bioinformatic expansion and discovery of thiopeptide antibiotics.</title>
        <authorList>
            <person name="Schwalen C.J."/>
            <person name="Hudson G.A."/>
            <person name="Mitchell D.A."/>
        </authorList>
    </citation>
    <scope>NUCLEOTIDE SEQUENCE [LARGE SCALE GENOMIC DNA]</scope>
    <source>
        <strain evidence="3 4">ATCC 21389</strain>
    </source>
</reference>
<dbReference type="Proteomes" id="UP000248039">
    <property type="component" value="Unassembled WGS sequence"/>
</dbReference>
<keyword evidence="4" id="KW-1185">Reference proteome</keyword>
<evidence type="ECO:0000313" key="4">
    <source>
        <dbReference type="Proteomes" id="UP000248039"/>
    </source>
</evidence>
<dbReference type="AlphaFoldDB" id="A0A2V4NUQ4"/>
<dbReference type="GO" id="GO:0006631">
    <property type="term" value="P:fatty acid metabolic process"/>
    <property type="evidence" value="ECO:0007669"/>
    <property type="project" value="TreeGrafter"/>
</dbReference>
<evidence type="ECO:0000256" key="1">
    <source>
        <dbReference type="ARBA" id="ARBA00006432"/>
    </source>
</evidence>
<dbReference type="Gene3D" id="3.30.300.30">
    <property type="match status" value="1"/>
</dbReference>
<dbReference type="Gene3D" id="3.40.50.12780">
    <property type="entry name" value="N-terminal domain of ligase-like"/>
    <property type="match status" value="1"/>
</dbReference>
<dbReference type="PANTHER" id="PTHR43201">
    <property type="entry name" value="ACYL-COA SYNTHETASE"/>
    <property type="match status" value="1"/>
</dbReference>
<protein>
    <submittedName>
        <fullName evidence="3">Uncharacterized protein</fullName>
    </submittedName>
</protein>
<comment type="similarity">
    <text evidence="1">Belongs to the ATP-dependent AMP-binding enzyme family.</text>
</comment>
<dbReference type="EMBL" id="PYBW01000040">
    <property type="protein sequence ID" value="PYC80221.1"/>
    <property type="molecule type" value="Genomic_DNA"/>
</dbReference>
<sequence length="431" mass="44017">MGESRPWLSEAADRLARARTGLVTEHGRYGWPELLGRARAVAASLPPAPHGWVVPADGSVRSVIGLLAVGLAEPAPRWVLGDPGRWGTGEPVGEVLWRAGAECAPPPGVTAATYATASSGSTGEPRLLFGDPAGLPQAARLYAAGMPEYADAEVFAACSAMDFAAAFYMTVVPALLLARDLLVFAPHRWDLAARELAGRAAVCLAAPVLAALGARAAAGGDFARTTLVPAGGGLTVARAERIAAGFTGCSFLTMLGSTETGLLTVGREVREDGHVGSPLPGKPVWLADTGRDGVGTLWTRGPDTRFAASDGRLLRGAGGAVSTGDLAHLDPSGTGYVLDGRGDDLIKVDGVSVYPNAVAAAVRALPGVLDAAVAVDRTGPADRVLVTAVGETTEEAVRAACGALAQPVVPYRVTVAAAEAVAYNERGKVLR</sequence>
<evidence type="ECO:0000256" key="2">
    <source>
        <dbReference type="ARBA" id="ARBA00022598"/>
    </source>
</evidence>
<proteinExistence type="inferred from homology"/>
<organism evidence="3 4">
    <name type="scientific">Streptomyces tateyamensis</name>
    <dbReference type="NCBI Taxonomy" id="565073"/>
    <lineage>
        <taxon>Bacteria</taxon>
        <taxon>Bacillati</taxon>
        <taxon>Actinomycetota</taxon>
        <taxon>Actinomycetes</taxon>
        <taxon>Kitasatosporales</taxon>
        <taxon>Streptomycetaceae</taxon>
        <taxon>Streptomyces</taxon>
    </lineage>
</organism>
<dbReference type="RefSeq" id="WP_110669052.1">
    <property type="nucleotide sequence ID" value="NZ_PYBW01000040.1"/>
</dbReference>
<keyword evidence="2" id="KW-0436">Ligase</keyword>
<name>A0A2V4NUQ4_9ACTN</name>
<dbReference type="SUPFAM" id="SSF56801">
    <property type="entry name" value="Acetyl-CoA synthetase-like"/>
    <property type="match status" value="1"/>
</dbReference>
<dbReference type="PANTHER" id="PTHR43201:SF5">
    <property type="entry name" value="MEDIUM-CHAIN ACYL-COA LIGASE ACSF2, MITOCHONDRIAL"/>
    <property type="match status" value="1"/>
</dbReference>
<gene>
    <name evidence="3" type="ORF">C7C46_13100</name>
</gene>
<accession>A0A2V4NUQ4</accession>
<dbReference type="InterPro" id="IPR042099">
    <property type="entry name" value="ANL_N_sf"/>
</dbReference>
<evidence type="ECO:0000313" key="3">
    <source>
        <dbReference type="EMBL" id="PYC80221.1"/>
    </source>
</evidence>
<dbReference type="InterPro" id="IPR045851">
    <property type="entry name" value="AMP-bd_C_sf"/>
</dbReference>
<dbReference type="OrthoDB" id="3936150at2"/>